<dbReference type="EMBL" id="MQUR01000098">
    <property type="protein sequence ID" value="OLZ56765.1"/>
    <property type="molecule type" value="Genomic_DNA"/>
</dbReference>
<evidence type="ECO:0000313" key="4">
    <source>
        <dbReference type="Proteomes" id="UP000187151"/>
    </source>
</evidence>
<dbReference type="Proteomes" id="UP000187151">
    <property type="component" value="Unassembled WGS sequence"/>
</dbReference>
<feature type="region of interest" description="Disordered" evidence="1">
    <location>
        <begin position="650"/>
        <end position="669"/>
    </location>
</feature>
<sequence length="669" mass="73102">MPELPPPAGKFFPRNLTARADYQVRGNPSGSRPESGVDNCFPGLEFDQRNLDTAFFPGLRVDFHRSDGARVLSIVGRPPFPDKLGNGDVSDSRPLYIRALCGRTTVDQGEEQAVVVDCAGMDGLDVWRRVHDLLPGRIAVMITPLPDRYSAASVPDEVNRLNEIRMAGEPEVRRGDNGDVDHAVLIADRAPYLDDAGVIEPAAYLPGELTRSLCAPWQYDFRDCGCFYWAASKPDVTSSADGSVREVNFLRRDRGAPPAPDRSSDLGGQRTALELTYGDLVRDWNVLPVVLDDREQPEPAAVGPGGAARPGARWSALRGSGGTMTPEQVADRLTELAGVEHALCVEYLYAHYSLNAPSVLPDSADELTRRAHAAGQEVFSVAVDEMRHLRWVNEALAMLGRRPVLARAEKIKRATEHTVTLERLTRDRLQWFVDVEAPSQNSGADPVDPDDPDSVDGMYVELHAAVVQHPELFPEADRLAHLIKLIIDEGGDHWLRFRAVQGHLEGLTEQQYLRPLATTAPDQQTLRLLDLSDRSYDVLLGVLRQSFERRDTAGGALMEQSRAEMRNMHELNHRLAARGVGPRFTLPAWLLPGSPTGDPQAADGRFVREAAAAAARVRETIAALGDASLREMAIRHQRDTDALLAALARLDGGAPQRTPAPSGLPGGGG</sequence>
<name>A0ABX3FX23_9ACTN</name>
<evidence type="ECO:0000259" key="2">
    <source>
        <dbReference type="Pfam" id="PF12902"/>
    </source>
</evidence>
<feature type="domain" description="Iminophenyl-pyruvate dimer synthase" evidence="2">
    <location>
        <begin position="338"/>
        <end position="445"/>
    </location>
</feature>
<evidence type="ECO:0000256" key="1">
    <source>
        <dbReference type="SAM" id="MobiDB-lite"/>
    </source>
</evidence>
<dbReference type="Pfam" id="PF12902">
    <property type="entry name" value="Ferritin-like"/>
    <property type="match status" value="1"/>
</dbReference>
<comment type="caution">
    <text evidence="3">The sequence shown here is derived from an EMBL/GenBank/DDBJ whole genome shotgun (WGS) entry which is preliminary data.</text>
</comment>
<dbReference type="RefSeq" id="WP_076046547.1">
    <property type="nucleotide sequence ID" value="NZ_MQUR01000098.1"/>
</dbReference>
<evidence type="ECO:0000313" key="3">
    <source>
        <dbReference type="EMBL" id="OLZ56765.1"/>
    </source>
</evidence>
<protein>
    <recommendedName>
        <fullName evidence="2">Iminophenyl-pyruvate dimer synthase domain-containing protein</fullName>
    </recommendedName>
</protein>
<organism evidence="3 4">
    <name type="scientific">Streptomyces amritsarensis</name>
    <dbReference type="NCBI Taxonomy" id="681158"/>
    <lineage>
        <taxon>Bacteria</taxon>
        <taxon>Bacillati</taxon>
        <taxon>Actinomycetota</taxon>
        <taxon>Actinomycetes</taxon>
        <taxon>Kitasatosporales</taxon>
        <taxon>Streptomycetaceae</taxon>
        <taxon>Streptomyces</taxon>
    </lineage>
</organism>
<dbReference type="InterPro" id="IPR026820">
    <property type="entry name" value="VioB/RebD_dom"/>
</dbReference>
<reference evidence="3 4" key="1">
    <citation type="submission" date="2016-01" db="EMBL/GenBank/DDBJ databases">
        <title>Streptomyces amritsarensis strain MTCC 11845 genome sequencing and assembly.</title>
        <authorList>
            <person name="Sharma D."/>
            <person name="Nair G.R."/>
            <person name="Kaur G."/>
            <person name="Manhas R.K."/>
            <person name="Mayilraj S."/>
        </authorList>
    </citation>
    <scope>NUCLEOTIDE SEQUENCE [LARGE SCALE GENOMIC DNA]</scope>
    <source>
        <strain evidence="3 4">MTCC 11845</strain>
    </source>
</reference>
<dbReference type="Gene3D" id="1.20.1260.10">
    <property type="match status" value="1"/>
</dbReference>
<accession>A0ABX3FX23</accession>
<dbReference type="InterPro" id="IPR012347">
    <property type="entry name" value="Ferritin-like"/>
</dbReference>
<proteinExistence type="predicted"/>
<gene>
    <name evidence="3" type="ORF">AVW11_29695</name>
</gene>
<keyword evidence="4" id="KW-1185">Reference proteome</keyword>